<dbReference type="PANTHER" id="PTHR12972">
    <property type="entry name" value="DOWNSTREAM NEIGHBOR OF SON"/>
    <property type="match status" value="1"/>
</dbReference>
<dbReference type="GO" id="GO:0033260">
    <property type="term" value="P:nuclear DNA replication"/>
    <property type="evidence" value="ECO:0007669"/>
    <property type="project" value="TreeGrafter"/>
</dbReference>
<evidence type="ECO:0000313" key="7">
    <source>
        <dbReference type="Proteomes" id="UP000078512"/>
    </source>
</evidence>
<keyword evidence="3" id="KW-0539">Nucleus</keyword>
<comment type="similarity">
    <text evidence="4">Belongs to the DONSON family.</text>
</comment>
<feature type="compositionally biased region" description="Acidic residues" evidence="5">
    <location>
        <begin position="123"/>
        <end position="132"/>
    </location>
</feature>
<keyword evidence="2" id="KW-0217">Developmental protein</keyword>
<comment type="subcellular location">
    <subcellularLocation>
        <location evidence="1">Nucleus</location>
    </subcellularLocation>
</comment>
<dbReference type="STRING" id="1314771.A0A197K9A7"/>
<evidence type="ECO:0000256" key="2">
    <source>
        <dbReference type="ARBA" id="ARBA00022473"/>
    </source>
</evidence>
<accession>A0A197K9A7</accession>
<dbReference type="PANTHER" id="PTHR12972:SF0">
    <property type="entry name" value="PROTEIN DOWNSTREAM NEIGHBOR OF SON"/>
    <property type="match status" value="1"/>
</dbReference>
<dbReference type="GO" id="GO:0005634">
    <property type="term" value="C:nucleus"/>
    <property type="evidence" value="ECO:0007669"/>
    <property type="project" value="UniProtKB-SubCell"/>
</dbReference>
<name>A0A197K9A7_9FUNG</name>
<dbReference type="InterPro" id="IPR024861">
    <property type="entry name" value="Donson"/>
</dbReference>
<evidence type="ECO:0000256" key="4">
    <source>
        <dbReference type="ARBA" id="ARBA00025806"/>
    </source>
</evidence>
<gene>
    <name evidence="6" type="ORF">K457DRAFT_14973</name>
</gene>
<dbReference type="PRINTS" id="PR02064">
    <property type="entry name" value="DONSON"/>
</dbReference>
<evidence type="ECO:0000256" key="1">
    <source>
        <dbReference type="ARBA" id="ARBA00004123"/>
    </source>
</evidence>
<sequence>MLPTKRSSPFVRTRSFQDRNAKDRTDTDGPPFAKRPFTRTMSSPFQVVTTSLKGTKNPFEKLAVAPSKPASNSLSTDYAALHIDEDQPDDLQDESMDPNKTLQMFSFSQNSVATTTTTKEVSSESDDGDGEDDAHPLRPNHSTSTTDTPLEHEANPPGLRRPRLQEALELSLKHPSSRMVKEVQAPEVSNTTAEMPVDWTLKSSISITSPDSLTWCDHVLPMDEIDALQHFISRQKAFSDPQSESGLDLGRSPRTQVLSATYHWIYPTNTPSVHQAQNVSKLLKNANNMSSSDKTTITEMFSRSAEWKQSFRALYQSFRNGGCPYFYYVGTSWTVLFQHDSVSLSGKFEALLTNSTPGLWKALKDEDINYEQLENLGGKVAVHHFSSKHDLDHLEDQDEDETSTPGSSSSSMPFQLPQKKDLSSTILFRGQVDVHGLFSYLLNMKTSYEDGFLYQSPSLIAGVPFLHAALKRAQVSKCKVVSRPVQGTDKMQKEYRVEIHGTVLPNSVKDLYQTFATQQQPVGYSCISTSDARSHGLNLRPLLSETADTDKGTSARHTEAFASAKSLDQFQYDHTLKQYVWLS</sequence>
<feature type="region of interest" description="Disordered" evidence="5">
    <location>
        <begin position="1"/>
        <end position="41"/>
    </location>
</feature>
<dbReference type="AlphaFoldDB" id="A0A197K9A7"/>
<keyword evidence="7" id="KW-1185">Reference proteome</keyword>
<organism evidence="6 7">
    <name type="scientific">Linnemannia elongata AG-77</name>
    <dbReference type="NCBI Taxonomy" id="1314771"/>
    <lineage>
        <taxon>Eukaryota</taxon>
        <taxon>Fungi</taxon>
        <taxon>Fungi incertae sedis</taxon>
        <taxon>Mucoromycota</taxon>
        <taxon>Mortierellomycotina</taxon>
        <taxon>Mortierellomycetes</taxon>
        <taxon>Mortierellales</taxon>
        <taxon>Mortierellaceae</taxon>
        <taxon>Linnemannia</taxon>
    </lineage>
</organism>
<dbReference type="Proteomes" id="UP000078512">
    <property type="component" value="Unassembled WGS sequence"/>
</dbReference>
<reference evidence="6 7" key="1">
    <citation type="submission" date="2016-05" db="EMBL/GenBank/DDBJ databases">
        <title>Genome sequencing reveals origins of a unique bacterial endosymbiosis in the earliest lineages of terrestrial Fungi.</title>
        <authorList>
            <consortium name="DOE Joint Genome Institute"/>
            <person name="Uehling J."/>
            <person name="Gryganskyi A."/>
            <person name="Hameed K."/>
            <person name="Tschaplinski T."/>
            <person name="Misztal P."/>
            <person name="Wu S."/>
            <person name="Desiro A."/>
            <person name="Vande Pol N."/>
            <person name="Du Z.-Y."/>
            <person name="Zienkiewicz A."/>
            <person name="Zienkiewicz K."/>
            <person name="Morin E."/>
            <person name="Tisserant E."/>
            <person name="Splivallo R."/>
            <person name="Hainaut M."/>
            <person name="Henrissat B."/>
            <person name="Ohm R."/>
            <person name="Kuo A."/>
            <person name="Yan J."/>
            <person name="Lipzen A."/>
            <person name="Nolan M."/>
            <person name="Labutti K."/>
            <person name="Barry K."/>
            <person name="Goldstein A."/>
            <person name="Labbe J."/>
            <person name="Schadt C."/>
            <person name="Tuskan G."/>
            <person name="Grigoriev I."/>
            <person name="Martin F."/>
            <person name="Vilgalys R."/>
            <person name="Bonito G."/>
        </authorList>
    </citation>
    <scope>NUCLEOTIDE SEQUENCE [LARGE SCALE GENOMIC DNA]</scope>
    <source>
        <strain evidence="6 7">AG-77</strain>
    </source>
</reference>
<dbReference type="OrthoDB" id="534063at2759"/>
<feature type="compositionally biased region" description="Basic and acidic residues" evidence="5">
    <location>
        <begin position="15"/>
        <end position="27"/>
    </location>
</feature>
<feature type="region of interest" description="Disordered" evidence="5">
    <location>
        <begin position="106"/>
        <end position="160"/>
    </location>
</feature>
<evidence type="ECO:0000256" key="5">
    <source>
        <dbReference type="SAM" id="MobiDB-lite"/>
    </source>
</evidence>
<proteinExistence type="inferred from homology"/>
<feature type="region of interest" description="Disordered" evidence="5">
    <location>
        <begin position="392"/>
        <end position="416"/>
    </location>
</feature>
<evidence type="ECO:0000256" key="3">
    <source>
        <dbReference type="ARBA" id="ARBA00023242"/>
    </source>
</evidence>
<protein>
    <submittedName>
        <fullName evidence="6">Uncharacterized protein</fullName>
    </submittedName>
</protein>
<dbReference type="EMBL" id="KV442020">
    <property type="protein sequence ID" value="OAQ33768.1"/>
    <property type="molecule type" value="Genomic_DNA"/>
</dbReference>
<evidence type="ECO:0000313" key="6">
    <source>
        <dbReference type="EMBL" id="OAQ33768.1"/>
    </source>
</evidence>